<evidence type="ECO:0000313" key="2">
    <source>
        <dbReference type="Proteomes" id="UP001159363"/>
    </source>
</evidence>
<dbReference type="Proteomes" id="UP001159363">
    <property type="component" value="Chromosome 15"/>
</dbReference>
<reference evidence="1 2" key="1">
    <citation type="submission" date="2023-02" db="EMBL/GenBank/DDBJ databases">
        <title>LHISI_Scaffold_Assembly.</title>
        <authorList>
            <person name="Stuart O.P."/>
            <person name="Cleave R."/>
            <person name="Magrath M.J.L."/>
            <person name="Mikheyev A.S."/>
        </authorList>
    </citation>
    <scope>NUCLEOTIDE SEQUENCE [LARGE SCALE GENOMIC DNA]</scope>
    <source>
        <strain evidence="1">Daus_M_001</strain>
        <tissue evidence="1">Leg muscle</tissue>
    </source>
</reference>
<organism evidence="1 2">
    <name type="scientific">Dryococelus australis</name>
    <dbReference type="NCBI Taxonomy" id="614101"/>
    <lineage>
        <taxon>Eukaryota</taxon>
        <taxon>Metazoa</taxon>
        <taxon>Ecdysozoa</taxon>
        <taxon>Arthropoda</taxon>
        <taxon>Hexapoda</taxon>
        <taxon>Insecta</taxon>
        <taxon>Pterygota</taxon>
        <taxon>Neoptera</taxon>
        <taxon>Polyneoptera</taxon>
        <taxon>Phasmatodea</taxon>
        <taxon>Verophasmatodea</taxon>
        <taxon>Anareolatae</taxon>
        <taxon>Phasmatidae</taxon>
        <taxon>Eurycanthinae</taxon>
        <taxon>Dryococelus</taxon>
    </lineage>
</organism>
<protein>
    <submittedName>
        <fullName evidence="1">Uncharacterized protein</fullName>
    </submittedName>
</protein>
<sequence>MKEKHKKVMRGTGVEPLSSCTFLQVFEEQNLSLYTLKKGECDLCAAFNYGDLSQDQYDIHQQKKREAREENDSDKVSEECVYIMDLQSGLTANEFPTIITSFVRSQLPLPDHANKSILNSDGCCYQDRNTTLSNTLLPVAMTNNVVIEQEYLDKGHA</sequence>
<evidence type="ECO:0000313" key="1">
    <source>
        <dbReference type="EMBL" id="KAJ8866907.1"/>
    </source>
</evidence>
<dbReference type="EMBL" id="JARBHB010000016">
    <property type="protein sequence ID" value="KAJ8866907.1"/>
    <property type="molecule type" value="Genomic_DNA"/>
</dbReference>
<keyword evidence="2" id="KW-1185">Reference proteome</keyword>
<gene>
    <name evidence="1" type="ORF">PR048_032769</name>
</gene>
<name>A0ABQ9G642_9NEOP</name>
<accession>A0ABQ9G642</accession>
<comment type="caution">
    <text evidence="1">The sequence shown here is derived from an EMBL/GenBank/DDBJ whole genome shotgun (WGS) entry which is preliminary data.</text>
</comment>
<proteinExistence type="predicted"/>